<dbReference type="InterPro" id="IPR014710">
    <property type="entry name" value="RmlC-like_jellyroll"/>
</dbReference>
<dbReference type="NCBIfam" id="TIGR01221">
    <property type="entry name" value="rmlC"/>
    <property type="match status" value="1"/>
</dbReference>
<dbReference type="PANTHER" id="PTHR21047:SF2">
    <property type="entry name" value="THYMIDINE DIPHOSPHO-4-KETO-RHAMNOSE 3,5-EPIMERASE"/>
    <property type="match status" value="1"/>
</dbReference>
<evidence type="ECO:0000313" key="7">
    <source>
        <dbReference type="Proteomes" id="UP000609530"/>
    </source>
</evidence>
<dbReference type="GO" id="GO:0008830">
    <property type="term" value="F:dTDP-4-dehydrorhamnose 3,5-epimerase activity"/>
    <property type="evidence" value="ECO:0007669"/>
    <property type="project" value="UniProtKB-EC"/>
</dbReference>
<comment type="pathway">
    <text evidence="5">Carbohydrate biosynthesis; dTDP-L-rhamnose biosynthesis.</text>
</comment>
<dbReference type="Pfam" id="PF00908">
    <property type="entry name" value="dTDP_sugar_isom"/>
    <property type="match status" value="1"/>
</dbReference>
<comment type="similarity">
    <text evidence="5">Belongs to the dTDP-4-dehydrorhamnose 3,5-epimerase family.</text>
</comment>
<comment type="catalytic activity">
    <reaction evidence="1 5">
        <text>dTDP-4-dehydro-6-deoxy-alpha-D-glucose = dTDP-4-dehydro-beta-L-rhamnose</text>
        <dbReference type="Rhea" id="RHEA:16969"/>
        <dbReference type="ChEBI" id="CHEBI:57649"/>
        <dbReference type="ChEBI" id="CHEBI:62830"/>
        <dbReference type="EC" id="5.1.3.13"/>
    </reaction>
</comment>
<name>A0ABS6QH94_9PSED</name>
<evidence type="ECO:0000256" key="4">
    <source>
        <dbReference type="ARBA" id="ARBA00019595"/>
    </source>
</evidence>
<dbReference type="SUPFAM" id="SSF51182">
    <property type="entry name" value="RmlC-like cupins"/>
    <property type="match status" value="1"/>
</dbReference>
<evidence type="ECO:0000256" key="5">
    <source>
        <dbReference type="RuleBase" id="RU364069"/>
    </source>
</evidence>
<dbReference type="PANTHER" id="PTHR21047">
    <property type="entry name" value="DTDP-6-DEOXY-D-GLUCOSE-3,5 EPIMERASE"/>
    <property type="match status" value="1"/>
</dbReference>
<protein>
    <recommendedName>
        <fullName evidence="4 5">dTDP-4-dehydrorhamnose 3,5-epimerase</fullName>
        <ecNumber evidence="3 5">5.1.3.13</ecNumber>
    </recommendedName>
    <alternativeName>
        <fullName evidence="5">Thymidine diphospho-4-keto-rhamnose 3,5-epimerase</fullName>
    </alternativeName>
</protein>
<comment type="subunit">
    <text evidence="5">Homodimer.</text>
</comment>
<dbReference type="EC" id="5.1.3.13" evidence="3 5"/>
<dbReference type="InterPro" id="IPR000888">
    <property type="entry name" value="RmlC-like"/>
</dbReference>
<keyword evidence="7" id="KW-1185">Reference proteome</keyword>
<proteinExistence type="inferred from homology"/>
<keyword evidence="5 6" id="KW-0413">Isomerase</keyword>
<dbReference type="EMBL" id="JABWRZ020000003">
    <property type="protein sequence ID" value="MBV4493372.1"/>
    <property type="molecule type" value="Genomic_DNA"/>
</dbReference>
<comment type="caution">
    <text evidence="6">The sequence shown here is derived from an EMBL/GenBank/DDBJ whole genome shotgun (WGS) entry which is preliminary data.</text>
</comment>
<organism evidence="6 7">
    <name type="scientific">Pseudomonas oryzicola</name>
    <dbReference type="NCBI Taxonomy" id="485876"/>
    <lineage>
        <taxon>Bacteria</taxon>
        <taxon>Pseudomonadati</taxon>
        <taxon>Pseudomonadota</taxon>
        <taxon>Gammaproteobacteria</taxon>
        <taxon>Pseudomonadales</taxon>
        <taxon>Pseudomonadaceae</taxon>
        <taxon>Pseudomonas</taxon>
    </lineage>
</organism>
<evidence type="ECO:0000256" key="1">
    <source>
        <dbReference type="ARBA" id="ARBA00001298"/>
    </source>
</evidence>
<dbReference type="RefSeq" id="WP_186678091.1">
    <property type="nucleotide sequence ID" value="NZ_JABWRZ020000003.1"/>
</dbReference>
<gene>
    <name evidence="6" type="primary">rfbC</name>
    <name evidence="6" type="ORF">HU760_022585</name>
</gene>
<evidence type="ECO:0000256" key="3">
    <source>
        <dbReference type="ARBA" id="ARBA00012098"/>
    </source>
</evidence>
<dbReference type="Proteomes" id="UP000609530">
    <property type="component" value="Unassembled WGS sequence"/>
</dbReference>
<dbReference type="CDD" id="cd00438">
    <property type="entry name" value="cupin_RmlC"/>
    <property type="match status" value="1"/>
</dbReference>
<evidence type="ECO:0000313" key="6">
    <source>
        <dbReference type="EMBL" id="MBV4493372.1"/>
    </source>
</evidence>
<comment type="function">
    <text evidence="2 5">Catalyzes the epimerization of the C3' and C5'positions of dTDP-6-deoxy-D-xylo-4-hexulose, forming dTDP-6-deoxy-L-lyxo-4-hexulose.</text>
</comment>
<accession>A0ABS6QH94</accession>
<dbReference type="InterPro" id="IPR011051">
    <property type="entry name" value="RmlC_Cupin_sf"/>
</dbReference>
<evidence type="ECO:0000256" key="2">
    <source>
        <dbReference type="ARBA" id="ARBA00001997"/>
    </source>
</evidence>
<reference evidence="6 7" key="1">
    <citation type="journal article" date="2020" name="Microorganisms">
        <title>Reliable Identification of Environmental Pseudomonas Isolates Using the rpoD Gene.</title>
        <authorList>
            <consortium name="The Broad Institute Genome Sequencing Platform"/>
            <person name="Girard L."/>
            <person name="Lood C."/>
            <person name="Rokni-Zadeh H."/>
            <person name="van Noort V."/>
            <person name="Lavigne R."/>
            <person name="De Mot R."/>
        </authorList>
    </citation>
    <scope>NUCLEOTIDE SEQUENCE [LARGE SCALE GENOMIC DNA]</scope>
    <source>
        <strain evidence="6 7">RD9SR1</strain>
    </source>
</reference>
<dbReference type="Gene3D" id="2.60.120.10">
    <property type="entry name" value="Jelly Rolls"/>
    <property type="match status" value="1"/>
</dbReference>
<sequence>MKVTRTGLPEVLIIEPKVFEDERGWFVESYNERAFQEALKALGLPAPRLVQDNRSCSKKGVLRGLHYQRAPHPQDKLVSVTSGAIFDVAVDIRKESPTFGKWVGVELSANNGRMLWVPAGFAHGFLSLQDNTQVHYKVSDFYAKDCEASLNWADQQIAIEWPALDVELILSEKDKAAPLLAEVSF</sequence>